<sequence length="122" mass="12628">MQRQGPGLVRTMARTAVISGTATATSRAVGGAMNNRAQTAQQQQVANNAAMQSQIELEQMRAEMAAMQAQQAMAATPMPAAAAPATGSDDLLGQLQKLTDLKTAGALTDEEFQLAKAKLLAG</sequence>
<proteinExistence type="predicted"/>
<comment type="caution">
    <text evidence="1">The sequence shown here is derived from an EMBL/GenBank/DDBJ whole genome shotgun (WGS) entry which is preliminary data.</text>
</comment>
<reference evidence="1" key="2">
    <citation type="journal article" date="2015" name="Genome Announc.">
        <title>Draft Genome Sequence of Filamentous Marine Cyanobacterium Lyngbya confervoides Strain BDU141951.</title>
        <authorList>
            <person name="Chandrababunaidu M.M."/>
            <person name="Sen D."/>
            <person name="Tripathy S."/>
        </authorList>
    </citation>
    <scope>NUCLEOTIDE SEQUENCE</scope>
    <source>
        <strain evidence="1">BDU141951</strain>
    </source>
</reference>
<reference evidence="1" key="3">
    <citation type="submission" date="2020-02" db="EMBL/GenBank/DDBJ databases">
        <authorList>
            <person name="Sarangi A.N."/>
            <person name="Ghosh S."/>
            <person name="Mukherjee M."/>
            <person name="Tripathy S."/>
        </authorList>
    </citation>
    <scope>NUCLEOTIDE SEQUENCE</scope>
    <source>
        <strain evidence="1">BDU141951</strain>
    </source>
</reference>
<protein>
    <submittedName>
        <fullName evidence="1">SHOCT domain-containing protein</fullName>
    </submittedName>
</protein>
<evidence type="ECO:0000313" key="1">
    <source>
        <dbReference type="EMBL" id="NEV68156.1"/>
    </source>
</evidence>
<reference evidence="1" key="1">
    <citation type="submission" date="2014-11" db="EMBL/GenBank/DDBJ databases">
        <authorList>
            <person name="Malar M.C."/>
            <person name="Sen D."/>
            <person name="Tripathy S."/>
        </authorList>
    </citation>
    <scope>NUCLEOTIDE SEQUENCE</scope>
    <source>
        <strain evidence="1">BDU141951</strain>
    </source>
</reference>
<name>A0A0C1Y474_9CYAN</name>
<dbReference type="EMBL" id="JTHE02000003">
    <property type="protein sequence ID" value="NEV68156.1"/>
    <property type="molecule type" value="Genomic_DNA"/>
</dbReference>
<gene>
    <name evidence="1" type="ORF">QQ91_013655</name>
</gene>
<accession>A0A0C1Y474</accession>
<dbReference type="AlphaFoldDB" id="A0A0C1Y474"/>
<organism evidence="1">
    <name type="scientific">Lyngbya confervoides BDU141951</name>
    <dbReference type="NCBI Taxonomy" id="1574623"/>
    <lineage>
        <taxon>Bacteria</taxon>
        <taxon>Bacillati</taxon>
        <taxon>Cyanobacteriota</taxon>
        <taxon>Cyanophyceae</taxon>
        <taxon>Oscillatoriophycideae</taxon>
        <taxon>Oscillatoriales</taxon>
        <taxon>Microcoleaceae</taxon>
        <taxon>Lyngbya</taxon>
    </lineage>
</organism>